<dbReference type="SMART" id="SM00387">
    <property type="entry name" value="HATPase_c"/>
    <property type="match status" value="1"/>
</dbReference>
<evidence type="ECO:0000259" key="9">
    <source>
        <dbReference type="SMART" id="SM00387"/>
    </source>
</evidence>
<evidence type="ECO:0000256" key="3">
    <source>
        <dbReference type="ARBA" id="ARBA00022553"/>
    </source>
</evidence>
<dbReference type="InterPro" id="IPR013656">
    <property type="entry name" value="PAS_4"/>
</dbReference>
<dbReference type="Proteomes" id="UP000228945">
    <property type="component" value="Chromosome"/>
</dbReference>
<keyword evidence="5" id="KW-0547">Nucleotide-binding</keyword>
<dbReference type="GO" id="GO:0000155">
    <property type="term" value="F:phosphorelay sensor kinase activity"/>
    <property type="evidence" value="ECO:0007669"/>
    <property type="project" value="InterPro"/>
</dbReference>
<evidence type="ECO:0000313" key="11">
    <source>
        <dbReference type="Proteomes" id="UP000228945"/>
    </source>
</evidence>
<dbReference type="SUPFAM" id="SSF55874">
    <property type="entry name" value="ATPase domain of HSP90 chaperone/DNA topoisomerase II/histidine kinase"/>
    <property type="match status" value="1"/>
</dbReference>
<keyword evidence="7" id="KW-0067">ATP-binding</keyword>
<dbReference type="Gene3D" id="1.20.5.1930">
    <property type="match status" value="1"/>
</dbReference>
<dbReference type="GO" id="GO:0046983">
    <property type="term" value="F:protein dimerization activity"/>
    <property type="evidence" value="ECO:0007669"/>
    <property type="project" value="InterPro"/>
</dbReference>
<dbReference type="KEGG" id="cmb:CSW64_00785"/>
<evidence type="ECO:0000256" key="2">
    <source>
        <dbReference type="ARBA" id="ARBA00012438"/>
    </source>
</evidence>
<evidence type="ECO:0000256" key="4">
    <source>
        <dbReference type="ARBA" id="ARBA00022679"/>
    </source>
</evidence>
<accession>A0A2D2ASR3</accession>
<dbReference type="InterPro" id="IPR036890">
    <property type="entry name" value="HATPase_C_sf"/>
</dbReference>
<evidence type="ECO:0000256" key="8">
    <source>
        <dbReference type="ARBA" id="ARBA00023012"/>
    </source>
</evidence>
<keyword evidence="6" id="KW-0418">Kinase</keyword>
<dbReference type="GO" id="GO:0005524">
    <property type="term" value="F:ATP binding"/>
    <property type="evidence" value="ECO:0007669"/>
    <property type="project" value="UniProtKB-KW"/>
</dbReference>
<keyword evidence="8" id="KW-0902">Two-component regulatory system</keyword>
<dbReference type="GO" id="GO:0016020">
    <property type="term" value="C:membrane"/>
    <property type="evidence" value="ECO:0007669"/>
    <property type="project" value="InterPro"/>
</dbReference>
<keyword evidence="3" id="KW-0597">Phosphoprotein</keyword>
<evidence type="ECO:0000313" key="10">
    <source>
        <dbReference type="EMBL" id="ATQ41044.1"/>
    </source>
</evidence>
<organism evidence="10 11">
    <name type="scientific">Caulobacter mirabilis</name>
    <dbReference type="NCBI Taxonomy" id="69666"/>
    <lineage>
        <taxon>Bacteria</taxon>
        <taxon>Pseudomonadati</taxon>
        <taxon>Pseudomonadota</taxon>
        <taxon>Alphaproteobacteria</taxon>
        <taxon>Caulobacterales</taxon>
        <taxon>Caulobacteraceae</taxon>
        <taxon>Caulobacter</taxon>
    </lineage>
</organism>
<dbReference type="PANTHER" id="PTHR24421:SF10">
    <property type="entry name" value="NITRATE_NITRITE SENSOR PROTEIN NARQ"/>
    <property type="match status" value="1"/>
</dbReference>
<keyword evidence="4" id="KW-0808">Transferase</keyword>
<dbReference type="AlphaFoldDB" id="A0A2D2ASR3"/>
<dbReference type="EC" id="2.7.13.3" evidence="2"/>
<comment type="catalytic activity">
    <reaction evidence="1">
        <text>ATP + protein L-histidine = ADP + protein N-phospho-L-histidine.</text>
        <dbReference type="EC" id="2.7.13.3"/>
    </reaction>
</comment>
<reference evidence="10 11" key="1">
    <citation type="submission" date="2017-10" db="EMBL/GenBank/DDBJ databases">
        <title>Genome sequence of Caulobacter mirabilis FWC38.</title>
        <authorList>
            <person name="Fiebig A."/>
            <person name="Crosson S."/>
        </authorList>
    </citation>
    <scope>NUCLEOTIDE SEQUENCE [LARGE SCALE GENOMIC DNA]</scope>
    <source>
        <strain evidence="10 11">FWC 38</strain>
    </source>
</reference>
<sequence length="359" mass="37643">MAPSAALPEPNPSAVPAFYQATLDALPSCVALIDSVGDIIAVNAAWRRFGEENGLADPAHGVGRNYLEICETARHPDGAAVAAGLRALLAGAPGPFRHEYECPSPAGAAWGRLSALRLEPPGLPAPCVMILHDDVTARREAERGLREIAAGLLLAEDAERRRIGRELHDGVAQQLTAARLMLGRFAANDGDPATGPLAEAANVLSAAIVELRTLSYLLHPPMLEPLGLAAALRQYAGGFSRRTGVAVTLDIETPFPRLSAAMEIALYRMAQEALDNVHRHSGSRRAEVALAVDHGLVRMTVRDYGAGLADGSEAGGAGLQGMRLRLQELGGGFRLADARPGLVVAAELPAPSSLFHSAS</sequence>
<evidence type="ECO:0000256" key="5">
    <source>
        <dbReference type="ARBA" id="ARBA00022741"/>
    </source>
</evidence>
<name>A0A2D2ASR3_9CAUL</name>
<evidence type="ECO:0000256" key="6">
    <source>
        <dbReference type="ARBA" id="ARBA00022777"/>
    </source>
</evidence>
<dbReference type="Pfam" id="PF07730">
    <property type="entry name" value="HisKA_3"/>
    <property type="match status" value="1"/>
</dbReference>
<dbReference type="InterPro" id="IPR003594">
    <property type="entry name" value="HATPase_dom"/>
</dbReference>
<dbReference type="CDD" id="cd16917">
    <property type="entry name" value="HATPase_UhpB-NarQ-NarX-like"/>
    <property type="match status" value="1"/>
</dbReference>
<dbReference type="Gene3D" id="3.30.565.10">
    <property type="entry name" value="Histidine kinase-like ATPase, C-terminal domain"/>
    <property type="match status" value="1"/>
</dbReference>
<feature type="domain" description="Histidine kinase/HSP90-like ATPase" evidence="9">
    <location>
        <begin position="261"/>
        <end position="352"/>
    </location>
</feature>
<dbReference type="Gene3D" id="3.30.450.20">
    <property type="entry name" value="PAS domain"/>
    <property type="match status" value="1"/>
</dbReference>
<gene>
    <name evidence="10" type="ORF">CSW64_00785</name>
</gene>
<keyword evidence="11" id="KW-1185">Reference proteome</keyword>
<dbReference type="InterPro" id="IPR011712">
    <property type="entry name" value="Sig_transdc_His_kin_sub3_dim/P"/>
</dbReference>
<dbReference type="RefSeq" id="WP_099620301.1">
    <property type="nucleotide sequence ID" value="NZ_CP024201.1"/>
</dbReference>
<proteinExistence type="predicted"/>
<dbReference type="OrthoDB" id="9797605at2"/>
<dbReference type="EMBL" id="CP024201">
    <property type="protein sequence ID" value="ATQ41044.1"/>
    <property type="molecule type" value="Genomic_DNA"/>
</dbReference>
<dbReference type="InterPro" id="IPR050482">
    <property type="entry name" value="Sensor_HK_TwoCompSys"/>
</dbReference>
<dbReference type="Pfam" id="PF08448">
    <property type="entry name" value="PAS_4"/>
    <property type="match status" value="1"/>
</dbReference>
<protein>
    <recommendedName>
        <fullName evidence="2">histidine kinase</fullName>
        <ecNumber evidence="2">2.7.13.3</ecNumber>
    </recommendedName>
</protein>
<evidence type="ECO:0000256" key="1">
    <source>
        <dbReference type="ARBA" id="ARBA00000085"/>
    </source>
</evidence>
<evidence type="ECO:0000256" key="7">
    <source>
        <dbReference type="ARBA" id="ARBA00022840"/>
    </source>
</evidence>
<dbReference type="PANTHER" id="PTHR24421">
    <property type="entry name" value="NITRATE/NITRITE SENSOR PROTEIN NARX-RELATED"/>
    <property type="match status" value="1"/>
</dbReference>